<dbReference type="PANTHER" id="PTHR28624">
    <property type="entry name" value="COILED-COIL DOMAIN-CONTAINING PROTEIN 51"/>
    <property type="match status" value="1"/>
</dbReference>
<dbReference type="Proteomes" id="UP001295444">
    <property type="component" value="Chromosome 11"/>
</dbReference>
<evidence type="ECO:0000256" key="2">
    <source>
        <dbReference type="ARBA" id="ARBA00022771"/>
    </source>
</evidence>
<evidence type="ECO:0000256" key="5">
    <source>
        <dbReference type="PROSITE-ProRule" id="PRU00309"/>
    </source>
</evidence>
<protein>
    <submittedName>
        <fullName evidence="8">Ankyrin repeat domain 49 isoform X1</fullName>
    </submittedName>
</protein>
<dbReference type="InterPro" id="IPR006612">
    <property type="entry name" value="THAP_Znf"/>
</dbReference>
<dbReference type="PANTHER" id="PTHR28624:SF1">
    <property type="entry name" value="MITOCHONDRIAL POTASSIUM CHANNEL"/>
    <property type="match status" value="1"/>
</dbReference>
<dbReference type="AlphaFoldDB" id="A0AAD1TDH7"/>
<dbReference type="PROSITE" id="PS50950">
    <property type="entry name" value="ZF_THAP"/>
    <property type="match status" value="1"/>
</dbReference>
<feature type="region of interest" description="Disordered" evidence="6">
    <location>
        <begin position="1"/>
        <end position="94"/>
    </location>
</feature>
<organism evidence="8 9">
    <name type="scientific">Pelobates cultripes</name>
    <name type="common">Western spadefoot toad</name>
    <dbReference type="NCBI Taxonomy" id="61616"/>
    <lineage>
        <taxon>Eukaryota</taxon>
        <taxon>Metazoa</taxon>
        <taxon>Chordata</taxon>
        <taxon>Craniata</taxon>
        <taxon>Vertebrata</taxon>
        <taxon>Euteleostomi</taxon>
        <taxon>Amphibia</taxon>
        <taxon>Batrachia</taxon>
        <taxon>Anura</taxon>
        <taxon>Pelobatoidea</taxon>
        <taxon>Pelobatidae</taxon>
        <taxon>Pelobates</taxon>
    </lineage>
</organism>
<keyword evidence="4 5" id="KW-0238">DNA-binding</keyword>
<keyword evidence="3" id="KW-0862">Zinc</keyword>
<dbReference type="GO" id="GO:0003677">
    <property type="term" value="F:DNA binding"/>
    <property type="evidence" value="ECO:0007669"/>
    <property type="project" value="UniProtKB-UniRule"/>
</dbReference>
<dbReference type="InterPro" id="IPR037660">
    <property type="entry name" value="CCDC51"/>
</dbReference>
<sequence>MPFLQPQKQPKQRRKTEAYHPLQIPSLASLFGGDLAEQPRATPSQTSPNTLTMGRKSQRPATGLDTRDIGAMLQKPKQTQAGDQPETEPELDRHEMEVPQHPLEGQNMPKCIVKDCPHKTGRKPECRTVVLHAFPNNLEKIKQWLLQTRQDFGDLETFAIEVLEGKKIEKHCLCSEHFISDCYIYQGSKVVLSHDAIPTIFPGKGKSGTTEECEVGPQDKRYRSGTPEECSIFIDALGIPSHTGREDAGTQTDPHFGHKDVGTKTSATLGKKHASTQMKGI</sequence>
<feature type="region of interest" description="Disordered" evidence="6">
    <location>
        <begin position="243"/>
        <end position="281"/>
    </location>
</feature>
<reference evidence="8" key="1">
    <citation type="submission" date="2022-03" db="EMBL/GenBank/DDBJ databases">
        <authorList>
            <person name="Alioto T."/>
            <person name="Alioto T."/>
            <person name="Gomez Garrido J."/>
        </authorList>
    </citation>
    <scope>NUCLEOTIDE SEQUENCE</scope>
</reference>
<proteinExistence type="predicted"/>
<dbReference type="EMBL" id="OW240922">
    <property type="protein sequence ID" value="CAH2321028.1"/>
    <property type="molecule type" value="Genomic_DNA"/>
</dbReference>
<keyword evidence="1" id="KW-0479">Metal-binding</keyword>
<evidence type="ECO:0000256" key="6">
    <source>
        <dbReference type="SAM" id="MobiDB-lite"/>
    </source>
</evidence>
<evidence type="ECO:0000256" key="4">
    <source>
        <dbReference type="ARBA" id="ARBA00023125"/>
    </source>
</evidence>
<accession>A0AAD1TDH7</accession>
<dbReference type="Pfam" id="PF05485">
    <property type="entry name" value="THAP"/>
    <property type="match status" value="1"/>
</dbReference>
<evidence type="ECO:0000256" key="1">
    <source>
        <dbReference type="ARBA" id="ARBA00022723"/>
    </source>
</evidence>
<keyword evidence="2 5" id="KW-0863">Zinc-finger</keyword>
<gene>
    <name evidence="8" type="ORF">PECUL_23A028990</name>
</gene>
<feature type="compositionally biased region" description="Polar residues" evidence="6">
    <location>
        <begin position="41"/>
        <end position="52"/>
    </location>
</feature>
<evidence type="ECO:0000313" key="8">
    <source>
        <dbReference type="EMBL" id="CAH2321028.1"/>
    </source>
</evidence>
<keyword evidence="9" id="KW-1185">Reference proteome</keyword>
<evidence type="ECO:0000313" key="9">
    <source>
        <dbReference type="Proteomes" id="UP001295444"/>
    </source>
</evidence>
<feature type="domain" description="THAP-type" evidence="7">
    <location>
        <begin position="108"/>
        <end position="201"/>
    </location>
</feature>
<dbReference type="GO" id="GO:0008270">
    <property type="term" value="F:zinc ion binding"/>
    <property type="evidence" value="ECO:0007669"/>
    <property type="project" value="UniProtKB-KW"/>
</dbReference>
<evidence type="ECO:0000256" key="3">
    <source>
        <dbReference type="ARBA" id="ARBA00022833"/>
    </source>
</evidence>
<name>A0AAD1TDH7_PELCU</name>
<evidence type="ECO:0000259" key="7">
    <source>
        <dbReference type="PROSITE" id="PS50950"/>
    </source>
</evidence>
<dbReference type="SUPFAM" id="SSF57716">
    <property type="entry name" value="Glucocorticoid receptor-like (DNA-binding domain)"/>
    <property type="match status" value="1"/>
</dbReference>
<dbReference type="SMART" id="SM00980">
    <property type="entry name" value="THAP"/>
    <property type="match status" value="1"/>
</dbReference>